<proteinExistence type="predicted"/>
<name>A0A5C3NL03_9AGAM</name>
<dbReference type="EMBL" id="ML213506">
    <property type="protein sequence ID" value="TFK54301.1"/>
    <property type="molecule type" value="Genomic_DNA"/>
</dbReference>
<evidence type="ECO:0000313" key="1">
    <source>
        <dbReference type="EMBL" id="TFK54301.1"/>
    </source>
</evidence>
<reference evidence="1 2" key="1">
    <citation type="journal article" date="2019" name="Nat. Ecol. Evol.">
        <title>Megaphylogeny resolves global patterns of mushroom evolution.</title>
        <authorList>
            <person name="Varga T."/>
            <person name="Krizsan K."/>
            <person name="Foldi C."/>
            <person name="Dima B."/>
            <person name="Sanchez-Garcia M."/>
            <person name="Sanchez-Ramirez S."/>
            <person name="Szollosi G.J."/>
            <person name="Szarkandi J.G."/>
            <person name="Papp V."/>
            <person name="Albert L."/>
            <person name="Andreopoulos W."/>
            <person name="Angelini C."/>
            <person name="Antonin V."/>
            <person name="Barry K.W."/>
            <person name="Bougher N.L."/>
            <person name="Buchanan P."/>
            <person name="Buyck B."/>
            <person name="Bense V."/>
            <person name="Catcheside P."/>
            <person name="Chovatia M."/>
            <person name="Cooper J."/>
            <person name="Damon W."/>
            <person name="Desjardin D."/>
            <person name="Finy P."/>
            <person name="Geml J."/>
            <person name="Haridas S."/>
            <person name="Hughes K."/>
            <person name="Justo A."/>
            <person name="Karasinski D."/>
            <person name="Kautmanova I."/>
            <person name="Kiss B."/>
            <person name="Kocsube S."/>
            <person name="Kotiranta H."/>
            <person name="LaButti K.M."/>
            <person name="Lechner B.E."/>
            <person name="Liimatainen K."/>
            <person name="Lipzen A."/>
            <person name="Lukacs Z."/>
            <person name="Mihaltcheva S."/>
            <person name="Morgado L.N."/>
            <person name="Niskanen T."/>
            <person name="Noordeloos M.E."/>
            <person name="Ohm R.A."/>
            <person name="Ortiz-Santana B."/>
            <person name="Ovrebo C."/>
            <person name="Racz N."/>
            <person name="Riley R."/>
            <person name="Savchenko A."/>
            <person name="Shiryaev A."/>
            <person name="Soop K."/>
            <person name="Spirin V."/>
            <person name="Szebenyi C."/>
            <person name="Tomsovsky M."/>
            <person name="Tulloss R.E."/>
            <person name="Uehling J."/>
            <person name="Grigoriev I.V."/>
            <person name="Vagvolgyi C."/>
            <person name="Papp T."/>
            <person name="Martin F.M."/>
            <person name="Miettinen O."/>
            <person name="Hibbett D.S."/>
            <person name="Nagy L.G."/>
        </authorList>
    </citation>
    <scope>NUCLEOTIDE SEQUENCE [LARGE SCALE GENOMIC DNA]</scope>
    <source>
        <strain evidence="1 2">OMC1185</strain>
    </source>
</reference>
<dbReference type="Proteomes" id="UP000305948">
    <property type="component" value="Unassembled WGS sequence"/>
</dbReference>
<gene>
    <name evidence="1" type="ORF">OE88DRAFT_1182710</name>
</gene>
<protein>
    <submittedName>
        <fullName evidence="1">Uncharacterized protein</fullName>
    </submittedName>
</protein>
<sequence>MPVWSKLGCVHFHLLGVKYWNSLRFKLDGKSIQKELRPCQTRVRTSLRGTSVCMDNHDRSGEKTLFGPLPGRRISLVCCLTRPPWRVARYVYDMTATDGGRYIPGGPGRTGTTRVLRVLGNTRDLYPSAHRPSVLSLKLLCKDWPGPIRQLLG</sequence>
<accession>A0A5C3NL03</accession>
<dbReference type="AlphaFoldDB" id="A0A5C3NL03"/>
<organism evidence="1 2">
    <name type="scientific">Heliocybe sulcata</name>
    <dbReference type="NCBI Taxonomy" id="5364"/>
    <lineage>
        <taxon>Eukaryota</taxon>
        <taxon>Fungi</taxon>
        <taxon>Dikarya</taxon>
        <taxon>Basidiomycota</taxon>
        <taxon>Agaricomycotina</taxon>
        <taxon>Agaricomycetes</taxon>
        <taxon>Gloeophyllales</taxon>
        <taxon>Gloeophyllaceae</taxon>
        <taxon>Heliocybe</taxon>
    </lineage>
</organism>
<keyword evidence="2" id="KW-1185">Reference proteome</keyword>
<evidence type="ECO:0000313" key="2">
    <source>
        <dbReference type="Proteomes" id="UP000305948"/>
    </source>
</evidence>